<accession>A0A0R3QBN0</accession>
<protein>
    <submittedName>
        <fullName evidence="1 3">Uncharacterized protein</fullName>
    </submittedName>
</protein>
<organism evidence="3">
    <name type="scientific">Brugia timori</name>
    <dbReference type="NCBI Taxonomy" id="42155"/>
    <lineage>
        <taxon>Eukaryota</taxon>
        <taxon>Metazoa</taxon>
        <taxon>Ecdysozoa</taxon>
        <taxon>Nematoda</taxon>
        <taxon>Chromadorea</taxon>
        <taxon>Rhabditida</taxon>
        <taxon>Spirurina</taxon>
        <taxon>Spiruromorpha</taxon>
        <taxon>Filarioidea</taxon>
        <taxon>Onchocercidae</taxon>
        <taxon>Brugia</taxon>
    </lineage>
</organism>
<dbReference type="Proteomes" id="UP000280834">
    <property type="component" value="Unassembled WGS sequence"/>
</dbReference>
<keyword evidence="2" id="KW-1185">Reference proteome</keyword>
<gene>
    <name evidence="1" type="ORF">BTMF_LOCUS3062</name>
</gene>
<reference evidence="1 2" key="2">
    <citation type="submission" date="2018-11" db="EMBL/GenBank/DDBJ databases">
        <authorList>
            <consortium name="Pathogen Informatics"/>
        </authorList>
    </citation>
    <scope>NUCLEOTIDE SEQUENCE [LARGE SCALE GENOMIC DNA]</scope>
</reference>
<proteinExistence type="predicted"/>
<dbReference type="AlphaFoldDB" id="A0A0R3QBN0"/>
<dbReference type="WBParaSite" id="BTMF_0000375801-mRNA-1">
    <property type="protein sequence ID" value="BTMF_0000375801-mRNA-1"/>
    <property type="gene ID" value="BTMF_0000375801"/>
</dbReference>
<dbReference type="EMBL" id="UZAG01002687">
    <property type="protein sequence ID" value="VDO13939.1"/>
    <property type="molecule type" value="Genomic_DNA"/>
</dbReference>
<sequence length="95" mass="10825">MQEMRTIPQAPKKKQCLVIATSKGQKMLIDLANKNVQQSGVTFFKKFKTHYSLKNEVGNYIKLYLAIVYSLFIPTEYISDNGTRDSIHEPNSVSP</sequence>
<name>A0A0R3QBN0_9BILA</name>
<evidence type="ECO:0000313" key="3">
    <source>
        <dbReference type="WBParaSite" id="BTMF_0000375801-mRNA-1"/>
    </source>
</evidence>
<reference evidence="3" key="1">
    <citation type="submission" date="2017-02" db="UniProtKB">
        <authorList>
            <consortium name="WormBaseParasite"/>
        </authorList>
    </citation>
    <scope>IDENTIFICATION</scope>
</reference>
<evidence type="ECO:0000313" key="2">
    <source>
        <dbReference type="Proteomes" id="UP000280834"/>
    </source>
</evidence>
<evidence type="ECO:0000313" key="1">
    <source>
        <dbReference type="EMBL" id="VDO13939.1"/>
    </source>
</evidence>